<dbReference type="PANTHER" id="PTHR10366">
    <property type="entry name" value="NAD DEPENDENT EPIMERASE/DEHYDRATASE"/>
    <property type="match status" value="1"/>
</dbReference>
<feature type="domain" description="NAD-dependent epimerase/dehydratase" evidence="3">
    <location>
        <begin position="8"/>
        <end position="256"/>
    </location>
</feature>
<protein>
    <recommendedName>
        <fullName evidence="3">NAD-dependent epimerase/dehydratase domain-containing protein</fullName>
    </recommendedName>
</protein>
<evidence type="ECO:0000256" key="1">
    <source>
        <dbReference type="ARBA" id="ARBA00023002"/>
    </source>
</evidence>
<dbReference type="OrthoDB" id="2735536at2759"/>
<dbReference type="EMBL" id="KV453867">
    <property type="protein sequence ID" value="ODV83152.1"/>
    <property type="molecule type" value="Genomic_DNA"/>
</dbReference>
<keyword evidence="5" id="KW-1185">Reference proteome</keyword>
<keyword evidence="1" id="KW-0560">Oxidoreductase</keyword>
<dbReference type="PANTHER" id="PTHR10366:SF564">
    <property type="entry name" value="STEROL-4-ALPHA-CARBOXYLATE 3-DEHYDROGENASE, DECARBOXYLATING"/>
    <property type="match status" value="1"/>
</dbReference>
<dbReference type="FunFam" id="3.40.50.720:FF:000191">
    <property type="entry name" value="Methylglyoxal reductase (NADPH-dependent)"/>
    <property type="match status" value="1"/>
</dbReference>
<proteinExistence type="inferred from homology"/>
<dbReference type="InterPro" id="IPR001509">
    <property type="entry name" value="Epimerase_deHydtase"/>
</dbReference>
<evidence type="ECO:0000256" key="2">
    <source>
        <dbReference type="ARBA" id="ARBA00023445"/>
    </source>
</evidence>
<dbReference type="STRING" id="983967.A0A1E4SUQ9"/>
<reference evidence="5" key="1">
    <citation type="submission" date="2016-04" db="EMBL/GenBank/DDBJ databases">
        <title>Comparative genomics of biotechnologically important yeasts.</title>
        <authorList>
            <consortium name="DOE Joint Genome Institute"/>
            <person name="Riley R."/>
            <person name="Haridas S."/>
            <person name="Wolfe K.H."/>
            <person name="Lopes M.R."/>
            <person name="Hittinger C.T."/>
            <person name="Goker M."/>
            <person name="Salamov A."/>
            <person name="Wisecaver J."/>
            <person name="Long T.M."/>
            <person name="Aerts A.L."/>
            <person name="Barry K."/>
            <person name="Choi C."/>
            <person name="Clum A."/>
            <person name="Coughlan A.Y."/>
            <person name="Deshpande S."/>
            <person name="Douglass A.P."/>
            <person name="Hanson S.J."/>
            <person name="Klenk H.-P."/>
            <person name="Labutti K."/>
            <person name="Lapidus A."/>
            <person name="Lindquist E."/>
            <person name="Lipzen A."/>
            <person name="Meier-Kolthoff J.P."/>
            <person name="Ohm R.A."/>
            <person name="Otillar R.P."/>
            <person name="Pangilinan J."/>
            <person name="Peng Y."/>
            <person name="Rokas A."/>
            <person name="Rosa C.A."/>
            <person name="Scheuner C."/>
            <person name="Sibirny A.A."/>
            <person name="Slot J.C."/>
            <person name="Stielow J.B."/>
            <person name="Sun H."/>
            <person name="Kurtzman C.P."/>
            <person name="Blackwell M."/>
            <person name="Grigoriev I.V."/>
            <person name="Jeffries T.W."/>
        </authorList>
    </citation>
    <scope>NUCLEOTIDE SEQUENCE [LARGE SCALE GENOMIC DNA]</scope>
    <source>
        <strain evidence="5">NRRL YB-2248</strain>
    </source>
</reference>
<accession>A0A1E4SUQ9</accession>
<dbReference type="AlphaFoldDB" id="A0A1E4SUQ9"/>
<dbReference type="Proteomes" id="UP000094801">
    <property type="component" value="Unassembled WGS sequence"/>
</dbReference>
<sequence>MTPSETTVFISGATGFIAKHIIDQLLSKGYTVVGTVRSIDKGEKLLKQFNANGKLSYEVVSSLDKPGTFDDALIKHPEVTIFLHTASPVTFSSEDPVRDVFIPAVEGTRNAMNSIRKHAPQITNVVMTSSVAAVINTYNIEVPGFQYNENCWNPILAKDAAKSAAWAYKASKVHAELLARNFVEEEKPNFKLTTICPSLVFGPQLFDDDVIETMNFSAEVINTLLKLKKDDELPIKYSSYIDVRDTARAHIAGFENEKCQGARLILSEDKFETNEIMKLIHDNYPQFNDKLPKPRDIDHEKLKAIPTLINVTSKELLGFEFTKLDKIVFDTVDQFIRCKC</sequence>
<dbReference type="InterPro" id="IPR050425">
    <property type="entry name" value="NAD(P)_dehydrat-like"/>
</dbReference>
<dbReference type="GO" id="GO:0016616">
    <property type="term" value="F:oxidoreductase activity, acting on the CH-OH group of donors, NAD or NADP as acceptor"/>
    <property type="evidence" value="ECO:0007669"/>
    <property type="project" value="TreeGrafter"/>
</dbReference>
<evidence type="ECO:0000313" key="5">
    <source>
        <dbReference type="Proteomes" id="UP000094801"/>
    </source>
</evidence>
<dbReference type="SUPFAM" id="SSF51735">
    <property type="entry name" value="NAD(P)-binding Rossmann-fold domains"/>
    <property type="match status" value="1"/>
</dbReference>
<dbReference type="InterPro" id="IPR036291">
    <property type="entry name" value="NAD(P)-bd_dom_sf"/>
</dbReference>
<dbReference type="CDD" id="cd05227">
    <property type="entry name" value="AR_SDR_e"/>
    <property type="match status" value="1"/>
</dbReference>
<gene>
    <name evidence="4" type="ORF">CANARDRAFT_30244</name>
</gene>
<comment type="similarity">
    <text evidence="2">Belongs to the NAD(P)-dependent epimerase/dehydratase family. Dihydroflavonol-4-reductase subfamily.</text>
</comment>
<organism evidence="4 5">
    <name type="scientific">[Candida] arabinofermentans NRRL YB-2248</name>
    <dbReference type="NCBI Taxonomy" id="983967"/>
    <lineage>
        <taxon>Eukaryota</taxon>
        <taxon>Fungi</taxon>
        <taxon>Dikarya</taxon>
        <taxon>Ascomycota</taxon>
        <taxon>Saccharomycotina</taxon>
        <taxon>Pichiomycetes</taxon>
        <taxon>Pichiales</taxon>
        <taxon>Pichiaceae</taxon>
        <taxon>Ogataea</taxon>
        <taxon>Ogataea/Candida clade</taxon>
    </lineage>
</organism>
<name>A0A1E4SUQ9_9ASCO</name>
<dbReference type="Pfam" id="PF01370">
    <property type="entry name" value="Epimerase"/>
    <property type="match status" value="1"/>
</dbReference>
<evidence type="ECO:0000259" key="3">
    <source>
        <dbReference type="Pfam" id="PF01370"/>
    </source>
</evidence>
<evidence type="ECO:0000313" key="4">
    <source>
        <dbReference type="EMBL" id="ODV83152.1"/>
    </source>
</evidence>
<dbReference type="Gene3D" id="3.40.50.720">
    <property type="entry name" value="NAD(P)-binding Rossmann-like Domain"/>
    <property type="match status" value="1"/>
</dbReference>